<dbReference type="EMBL" id="CADEPI010000012">
    <property type="protein sequence ID" value="CAB3363380.1"/>
    <property type="molecule type" value="Genomic_DNA"/>
</dbReference>
<feature type="compositionally biased region" description="Polar residues" evidence="1">
    <location>
        <begin position="206"/>
        <end position="232"/>
    </location>
</feature>
<evidence type="ECO:0000313" key="4">
    <source>
        <dbReference type="Proteomes" id="UP000494165"/>
    </source>
</evidence>
<organism evidence="3 4">
    <name type="scientific">Cloeon dipterum</name>
    <dbReference type="NCBI Taxonomy" id="197152"/>
    <lineage>
        <taxon>Eukaryota</taxon>
        <taxon>Metazoa</taxon>
        <taxon>Ecdysozoa</taxon>
        <taxon>Arthropoda</taxon>
        <taxon>Hexapoda</taxon>
        <taxon>Insecta</taxon>
        <taxon>Pterygota</taxon>
        <taxon>Palaeoptera</taxon>
        <taxon>Ephemeroptera</taxon>
        <taxon>Pisciforma</taxon>
        <taxon>Baetidae</taxon>
        <taxon>Cloeon</taxon>
    </lineage>
</organism>
<dbReference type="InterPro" id="IPR016177">
    <property type="entry name" value="DNA-bd_dom_sf"/>
</dbReference>
<dbReference type="PROSITE" id="PS50982">
    <property type="entry name" value="MBD"/>
    <property type="match status" value="1"/>
</dbReference>
<dbReference type="Gene3D" id="3.30.890.10">
    <property type="entry name" value="Methyl-cpg-binding Protein 2, Chain A"/>
    <property type="match status" value="1"/>
</dbReference>
<dbReference type="Gene3D" id="1.10.340.30">
    <property type="entry name" value="Hypothetical protein, domain 2"/>
    <property type="match status" value="1"/>
</dbReference>
<name>A0A8S1C3H7_9INSE</name>
<gene>
    <name evidence="3" type="ORF">CLODIP_2_CD02223</name>
</gene>
<reference evidence="3 4" key="1">
    <citation type="submission" date="2020-04" db="EMBL/GenBank/DDBJ databases">
        <authorList>
            <person name="Alioto T."/>
            <person name="Alioto T."/>
            <person name="Gomez Garrido J."/>
        </authorList>
    </citation>
    <scope>NUCLEOTIDE SEQUENCE [LARGE SCALE GENOMIC DNA]</scope>
</reference>
<comment type="caution">
    <text evidence="3">The sequence shown here is derived from an EMBL/GenBank/DDBJ whole genome shotgun (WGS) entry which is preliminary data.</text>
</comment>
<evidence type="ECO:0000256" key="1">
    <source>
        <dbReference type="SAM" id="MobiDB-lite"/>
    </source>
</evidence>
<evidence type="ECO:0000259" key="2">
    <source>
        <dbReference type="PROSITE" id="PS50982"/>
    </source>
</evidence>
<accession>A0A8S1C3H7</accession>
<evidence type="ECO:0000313" key="3">
    <source>
        <dbReference type="EMBL" id="CAB3363380.1"/>
    </source>
</evidence>
<dbReference type="OrthoDB" id="10265068at2759"/>
<dbReference type="AlphaFoldDB" id="A0A8S1C3H7"/>
<proteinExistence type="predicted"/>
<feature type="compositionally biased region" description="Basic and acidic residues" evidence="1">
    <location>
        <begin position="246"/>
        <end position="258"/>
    </location>
</feature>
<feature type="compositionally biased region" description="Polar residues" evidence="1">
    <location>
        <begin position="156"/>
        <end position="178"/>
    </location>
</feature>
<protein>
    <recommendedName>
        <fullName evidence="2">MBD domain-containing protein</fullName>
    </recommendedName>
</protein>
<keyword evidence="4" id="KW-1185">Reference proteome</keyword>
<dbReference type="InterPro" id="IPR001739">
    <property type="entry name" value="Methyl_CpG_DNA-bd"/>
</dbReference>
<dbReference type="SUPFAM" id="SSF54171">
    <property type="entry name" value="DNA-binding domain"/>
    <property type="match status" value="1"/>
</dbReference>
<dbReference type="Proteomes" id="UP000494165">
    <property type="component" value="Unassembled WGS sequence"/>
</dbReference>
<feature type="domain" description="MBD" evidence="2">
    <location>
        <begin position="85"/>
        <end position="154"/>
    </location>
</feature>
<sequence>MTDRCLWVSFPPSCFLNTGDNQSRLRLEGSKNLALAEFTCYVIRFRIRARRVVDERTVFRDINPVSILLYFSAKIFSCRISTSAMSQTHKLTEQLTNGFYRKLTIRASGRLVVVVYSPSGKSLSSREKLRSYLKHYKGAGIDPDIAFDRPSKSYVIESSQKGSEGSTQGPETNGSTEKSAPVAERRTEQSQSAKTKVTNKKRTKSDVSSQAPLDSEDTSQNLSNGHTETAVTNMLPPKNPNMVVKAEMKADSEKENSRQKRVLRTKASNPNANKDPEDSKRVSPPKKAKLESPAGLKHGKPVKGQKQPKDQNNSFIEVEAPLKSPYKLIYEDLALEPWKVIVGSFLMNRTIAIKGCCLVHLFFEEFPSLDKLMNKETLTNFFTEPKEIPCVEDTVEEILEISHRLKEGFQSLEEIPHIDRYTYEVFQVFCAGQWAQFEPSSLDLLTYVKWRRLQPVGGD</sequence>
<dbReference type="GO" id="GO:0003677">
    <property type="term" value="F:DNA binding"/>
    <property type="evidence" value="ECO:0007669"/>
    <property type="project" value="InterPro"/>
</dbReference>
<feature type="region of interest" description="Disordered" evidence="1">
    <location>
        <begin position="155"/>
        <end position="316"/>
    </location>
</feature>